<dbReference type="Proteomes" id="UP000430120">
    <property type="component" value="Unassembled WGS sequence"/>
</dbReference>
<name>A0A643FA84_IDEDE</name>
<gene>
    <name evidence="1" type="ORF">F7Q92_12870</name>
</gene>
<dbReference type="OrthoDB" id="8899077at2"/>
<proteinExistence type="predicted"/>
<keyword evidence="2" id="KW-1185">Reference proteome</keyword>
<protein>
    <submittedName>
        <fullName evidence="1">DUF2332 domain-containing protein</fullName>
    </submittedName>
</protein>
<evidence type="ECO:0000313" key="1">
    <source>
        <dbReference type="EMBL" id="KAB0580818.1"/>
    </source>
</evidence>
<dbReference type="InterPro" id="IPR011200">
    <property type="entry name" value="UCP012608"/>
</dbReference>
<evidence type="ECO:0000313" key="2">
    <source>
        <dbReference type="Proteomes" id="UP000430120"/>
    </source>
</evidence>
<sequence length="391" mass="42820">MDTPTLCSPLADHPHAARYERDGLREFVEEPLYQRLCRLTARHPAALALHEALPPGPLRPTLWLAALHERVLAGGPARPDALAHWFASVGTTRAVDDPALPAAFDAFVTRHAEVLRLHLARRGTQTNEVGRGAVLRPALAEIARLGGCPRLALFDFGASAGLNLNLAHYRAVYQFDDGSADLAVGPAEEATPTLPCRVHGPLPAPLLAPEAWTLAATLGCDLQPVDLRDPLARRWLLACLWPRDAERAERLRRAMALAEARPPTVRAHTDGLSLLADWLDQLPPDVTPVLWHSWVLAYFSPGPLADFRRRAEALVRERGLWWLSAEDGPRTQALSGLTPPADPVPGEERADPAQHTFWVLSGPDAHSADGIGRRLLARTHPHGRWLAWMGD</sequence>
<comment type="caution">
    <text evidence="1">The sequence shown here is derived from an EMBL/GenBank/DDBJ whole genome shotgun (WGS) entry which is preliminary data.</text>
</comment>
<dbReference type="AlphaFoldDB" id="A0A643FA84"/>
<reference evidence="1 2" key="1">
    <citation type="submission" date="2019-09" db="EMBL/GenBank/DDBJ databases">
        <title>Draft genome sequences of 48 bacterial type strains from the CCUG.</title>
        <authorList>
            <person name="Tunovic T."/>
            <person name="Pineiro-Iglesias B."/>
            <person name="Unosson C."/>
            <person name="Inganas E."/>
            <person name="Ohlen M."/>
            <person name="Cardew S."/>
            <person name="Jensie-Markopoulos S."/>
            <person name="Salva-Serra F."/>
            <person name="Jaen-Luchoro D."/>
            <person name="Karlsson R."/>
            <person name="Svensson-Stadler L."/>
            <person name="Chun J."/>
            <person name="Moore E."/>
        </authorList>
    </citation>
    <scope>NUCLEOTIDE SEQUENCE [LARGE SCALE GENOMIC DNA]</scope>
    <source>
        <strain evidence="1 2">CCUG 30977</strain>
    </source>
</reference>
<dbReference type="Pfam" id="PF10094">
    <property type="entry name" value="DUF2332"/>
    <property type="match status" value="1"/>
</dbReference>
<dbReference type="EMBL" id="VZPB01000029">
    <property type="protein sequence ID" value="KAB0580818.1"/>
    <property type="molecule type" value="Genomic_DNA"/>
</dbReference>
<organism evidence="1 2">
    <name type="scientific">Ideonella dechloratans</name>
    <dbReference type="NCBI Taxonomy" id="36863"/>
    <lineage>
        <taxon>Bacteria</taxon>
        <taxon>Pseudomonadati</taxon>
        <taxon>Pseudomonadota</taxon>
        <taxon>Betaproteobacteria</taxon>
        <taxon>Burkholderiales</taxon>
        <taxon>Sphaerotilaceae</taxon>
        <taxon>Ideonella</taxon>
    </lineage>
</organism>
<dbReference type="RefSeq" id="WP_151124530.1">
    <property type="nucleotide sequence ID" value="NZ_CP088081.1"/>
</dbReference>
<accession>A0A643FA84</accession>